<dbReference type="AlphaFoldDB" id="A0A834XE48"/>
<reference evidence="1" key="1">
    <citation type="submission" date="2020-09" db="EMBL/GenBank/DDBJ databases">
        <title>Genome-Enabled Discovery of Anthraquinone Biosynthesis in Senna tora.</title>
        <authorList>
            <person name="Kang S.-H."/>
            <person name="Pandey R.P."/>
            <person name="Lee C.-M."/>
            <person name="Sim J.-S."/>
            <person name="Jeong J.-T."/>
            <person name="Choi B.-S."/>
            <person name="Jung M."/>
            <person name="Ginzburg D."/>
            <person name="Zhao K."/>
            <person name="Won S.Y."/>
            <person name="Oh T.-J."/>
            <person name="Yu Y."/>
            <person name="Kim N.-H."/>
            <person name="Lee O.R."/>
            <person name="Lee T.-H."/>
            <person name="Bashyal P."/>
            <person name="Kim T.-S."/>
            <person name="Lee W.-H."/>
            <person name="Kawkins C."/>
            <person name="Kim C.-K."/>
            <person name="Kim J.S."/>
            <person name="Ahn B.O."/>
            <person name="Rhee S.Y."/>
            <person name="Sohng J.K."/>
        </authorList>
    </citation>
    <scope>NUCLEOTIDE SEQUENCE</scope>
    <source>
        <tissue evidence="1">Leaf</tissue>
    </source>
</reference>
<accession>A0A834XE48</accession>
<comment type="caution">
    <text evidence="1">The sequence shown here is derived from an EMBL/GenBank/DDBJ whole genome shotgun (WGS) entry which is preliminary data.</text>
</comment>
<evidence type="ECO:0000313" key="1">
    <source>
        <dbReference type="EMBL" id="KAF7842617.1"/>
    </source>
</evidence>
<organism evidence="1 2">
    <name type="scientific">Senna tora</name>
    <dbReference type="NCBI Taxonomy" id="362788"/>
    <lineage>
        <taxon>Eukaryota</taxon>
        <taxon>Viridiplantae</taxon>
        <taxon>Streptophyta</taxon>
        <taxon>Embryophyta</taxon>
        <taxon>Tracheophyta</taxon>
        <taxon>Spermatophyta</taxon>
        <taxon>Magnoliopsida</taxon>
        <taxon>eudicotyledons</taxon>
        <taxon>Gunneridae</taxon>
        <taxon>Pentapetalae</taxon>
        <taxon>rosids</taxon>
        <taxon>fabids</taxon>
        <taxon>Fabales</taxon>
        <taxon>Fabaceae</taxon>
        <taxon>Caesalpinioideae</taxon>
        <taxon>Cassia clade</taxon>
        <taxon>Senna</taxon>
    </lineage>
</organism>
<proteinExistence type="predicted"/>
<dbReference type="EMBL" id="JAAIUW010000002">
    <property type="protein sequence ID" value="KAF7842617.1"/>
    <property type="molecule type" value="Genomic_DNA"/>
</dbReference>
<dbReference type="Proteomes" id="UP000634136">
    <property type="component" value="Unassembled WGS sequence"/>
</dbReference>
<evidence type="ECO:0000313" key="2">
    <source>
        <dbReference type="Proteomes" id="UP000634136"/>
    </source>
</evidence>
<sequence length="31" mass="3573">MAAPRSHEDGKPQWGWIGRSEKQIDDGLYPF</sequence>
<keyword evidence="2" id="KW-1185">Reference proteome</keyword>
<protein>
    <submittedName>
        <fullName evidence="1">Uncharacterized protein</fullName>
    </submittedName>
</protein>
<name>A0A834XE48_9FABA</name>
<gene>
    <name evidence="1" type="ORF">G2W53_004915</name>
</gene>